<dbReference type="HOGENOM" id="CLU_063430_6_0_9"/>
<dbReference type="PANTHER" id="PTHR30481:SF2">
    <property type="entry name" value="SITE-SPECIFIC DNA-METHYLTRANSFERASE (ADENINE-SPECIFIC)"/>
    <property type="match status" value="1"/>
</dbReference>
<dbReference type="GO" id="GO:0009307">
    <property type="term" value="P:DNA restriction-modification system"/>
    <property type="evidence" value="ECO:0007669"/>
    <property type="project" value="InterPro"/>
</dbReference>
<keyword evidence="8" id="KW-1185">Reference proteome</keyword>
<proteinExistence type="inferred from homology"/>
<dbReference type="GO" id="GO:1904047">
    <property type="term" value="F:S-adenosyl-L-methionine binding"/>
    <property type="evidence" value="ECO:0007669"/>
    <property type="project" value="TreeGrafter"/>
</dbReference>
<dbReference type="OrthoDB" id="9805629at2"/>
<dbReference type="RefSeq" id="WP_013402366.1">
    <property type="nucleotide sequence ID" value="NC_014652.1"/>
</dbReference>
<dbReference type="InterPro" id="IPR012263">
    <property type="entry name" value="M_m6A_EcoRV"/>
</dbReference>
<keyword evidence="5" id="KW-0949">S-adenosyl-L-methionine</keyword>
<sequence>MLKNVLRYPGGKSKALKYILPNLPVGFREYREPMVGGGAVALAVKQLYSNVKVKINDLNYDLICFWKQLRDRPTQLIEEISKIKENYRDGRKLYELLTNQDKGDEFERAVRFYVLNRITFSGTVDSGGYSQQSFENRFTWSAISKLKQAAEIVKDFEISCGDYERLLFEPGEDVFIFLDPPYYSTAESRLYGKNGDLHLNFDHERFAFNMKKCPHLWMITYDDSPEVRKLFKFANIYEWELQYGMNNYKQLKAEKGKELFITNYKLEELRQKEKYALGL</sequence>
<dbReference type="NCBIfam" id="TIGR00571">
    <property type="entry name" value="dam"/>
    <property type="match status" value="1"/>
</dbReference>
<evidence type="ECO:0000313" key="8">
    <source>
        <dbReference type="Proteomes" id="UP000006890"/>
    </source>
</evidence>
<reference key="1">
    <citation type="submission" date="2010-09" db="EMBL/GenBank/DDBJ databases">
        <title>Complete sequence of Caldicellulosiruptor hydrothermalis 108.</title>
        <authorList>
            <consortium name="US DOE Joint Genome Institute"/>
            <person name="Lucas S."/>
            <person name="Copeland A."/>
            <person name="Lapidus A."/>
            <person name="Cheng J.-F."/>
            <person name="Bruce D."/>
            <person name="Goodwin L."/>
            <person name="Pitluck S."/>
            <person name="Davenport K."/>
            <person name="Detter J.C."/>
            <person name="Han C."/>
            <person name="Tapia R."/>
            <person name="Land M."/>
            <person name="Hauser L."/>
            <person name="Chang Y.-J."/>
            <person name="Jeffries C."/>
            <person name="Kyrpides N."/>
            <person name="Ivanova N."/>
            <person name="Mikhailova N."/>
            <person name="Blumer-Schuette S.E."/>
            <person name="Kelly R.M."/>
            <person name="Woyke T."/>
        </authorList>
    </citation>
    <scope>NUCLEOTIDE SEQUENCE</scope>
    <source>
        <strain>108</strain>
    </source>
</reference>
<name>E4QBY3_CALH1</name>
<dbReference type="AlphaFoldDB" id="E4QBY3"/>
<evidence type="ECO:0000256" key="4">
    <source>
        <dbReference type="ARBA" id="ARBA00022679"/>
    </source>
</evidence>
<dbReference type="KEGG" id="chd:Calhy_0409"/>
<dbReference type="GO" id="GO:0006298">
    <property type="term" value="P:mismatch repair"/>
    <property type="evidence" value="ECO:0007669"/>
    <property type="project" value="TreeGrafter"/>
</dbReference>
<evidence type="ECO:0000256" key="2">
    <source>
        <dbReference type="ARBA" id="ARBA00011900"/>
    </source>
</evidence>
<dbReference type="Gene3D" id="3.40.50.150">
    <property type="entry name" value="Vaccinia Virus protein VP39"/>
    <property type="match status" value="1"/>
</dbReference>
<evidence type="ECO:0000256" key="3">
    <source>
        <dbReference type="ARBA" id="ARBA00022603"/>
    </source>
</evidence>
<dbReference type="GO" id="GO:0009007">
    <property type="term" value="F:site-specific DNA-methyltransferase (adenine-specific) activity"/>
    <property type="evidence" value="ECO:0007669"/>
    <property type="project" value="UniProtKB-EC"/>
</dbReference>
<dbReference type="eggNOG" id="COG0338">
    <property type="taxonomic scope" value="Bacteria"/>
</dbReference>
<dbReference type="InterPro" id="IPR029063">
    <property type="entry name" value="SAM-dependent_MTases_sf"/>
</dbReference>
<evidence type="ECO:0000313" key="7">
    <source>
        <dbReference type="EMBL" id="ADQ06157.1"/>
    </source>
</evidence>
<dbReference type="EC" id="2.1.1.72" evidence="2"/>
<gene>
    <name evidence="7" type="ordered locus">Calhy_0409</name>
</gene>
<dbReference type="GO" id="GO:0032259">
    <property type="term" value="P:methylation"/>
    <property type="evidence" value="ECO:0007669"/>
    <property type="project" value="UniProtKB-KW"/>
</dbReference>
<dbReference type="EMBL" id="CP002219">
    <property type="protein sequence ID" value="ADQ06157.1"/>
    <property type="molecule type" value="Genomic_DNA"/>
</dbReference>
<evidence type="ECO:0000256" key="6">
    <source>
        <dbReference type="ARBA" id="ARBA00047942"/>
    </source>
</evidence>
<protein>
    <recommendedName>
        <fullName evidence="2">site-specific DNA-methyltransferase (adenine-specific)</fullName>
        <ecNumber evidence="2">2.1.1.72</ecNumber>
    </recommendedName>
</protein>
<dbReference type="PRINTS" id="PR00505">
    <property type="entry name" value="D12N6MTFRASE"/>
</dbReference>
<dbReference type="PIRSF" id="PIRSF000398">
    <property type="entry name" value="M_m6A_EcoRV"/>
    <property type="match status" value="1"/>
</dbReference>
<dbReference type="SUPFAM" id="SSF53335">
    <property type="entry name" value="S-adenosyl-L-methionine-dependent methyltransferases"/>
    <property type="match status" value="1"/>
</dbReference>
<evidence type="ECO:0000256" key="1">
    <source>
        <dbReference type="ARBA" id="ARBA00006594"/>
    </source>
</evidence>
<comment type="catalytic activity">
    <reaction evidence="6">
        <text>a 2'-deoxyadenosine in DNA + S-adenosyl-L-methionine = an N(6)-methyl-2'-deoxyadenosine in DNA + S-adenosyl-L-homocysteine + H(+)</text>
        <dbReference type="Rhea" id="RHEA:15197"/>
        <dbReference type="Rhea" id="RHEA-COMP:12418"/>
        <dbReference type="Rhea" id="RHEA-COMP:12419"/>
        <dbReference type="ChEBI" id="CHEBI:15378"/>
        <dbReference type="ChEBI" id="CHEBI:57856"/>
        <dbReference type="ChEBI" id="CHEBI:59789"/>
        <dbReference type="ChEBI" id="CHEBI:90615"/>
        <dbReference type="ChEBI" id="CHEBI:90616"/>
        <dbReference type="EC" id="2.1.1.72"/>
    </reaction>
</comment>
<dbReference type="Proteomes" id="UP000006890">
    <property type="component" value="Chromosome"/>
</dbReference>
<reference evidence="7 8" key="2">
    <citation type="journal article" date="2011" name="J. Bacteriol.">
        <title>Complete genome sequences for the anaerobic, extremely thermophilic plant biomass-degrading bacteria Caldicellulosiruptor hydrothermalis, Caldicellulosiruptor kristjanssonii, Caldicellulosiruptor kronotskyensis, Caldicellulosiruptor owensenis, and Caldicellulosiruptor lactoaceticus.</title>
        <authorList>
            <person name="Blumer-Schuette S.E."/>
            <person name="Ozdemir I."/>
            <person name="Mistry D."/>
            <person name="Lucas S."/>
            <person name="Lapidus A."/>
            <person name="Cheng J.F."/>
            <person name="Goodwin L.A."/>
            <person name="Pitluck S."/>
            <person name="Land M.L."/>
            <person name="Hauser L.J."/>
            <person name="Woyke T."/>
            <person name="Mikhailova N."/>
            <person name="Pati A."/>
            <person name="Kyrpides N.C."/>
            <person name="Ivanova N."/>
            <person name="Detter J.C."/>
            <person name="Walston-Davenport K."/>
            <person name="Han S."/>
            <person name="Adams M.W."/>
            <person name="Kelly R.M."/>
        </authorList>
    </citation>
    <scope>NUCLEOTIDE SEQUENCE [LARGE SCALE GENOMIC DNA]</scope>
    <source>
        <strain evidence="8">DSM 18901 / VKM B-2411 / 108</strain>
    </source>
</reference>
<dbReference type="PANTHER" id="PTHR30481">
    <property type="entry name" value="DNA ADENINE METHYLASE"/>
    <property type="match status" value="1"/>
</dbReference>
<dbReference type="Pfam" id="PF02086">
    <property type="entry name" value="MethyltransfD12"/>
    <property type="match status" value="1"/>
</dbReference>
<dbReference type="Gene3D" id="1.10.1020.10">
    <property type="entry name" value="Adenine-specific Methyltransferase, Domain 2"/>
    <property type="match status" value="1"/>
</dbReference>
<comment type="similarity">
    <text evidence="1">Belongs to the N(4)/N(6)-methyltransferase family.</text>
</comment>
<accession>E4QBY3</accession>
<dbReference type="InterPro" id="IPR023095">
    <property type="entry name" value="Ade_MeTrfase_dom_2"/>
</dbReference>
<dbReference type="InterPro" id="IPR012327">
    <property type="entry name" value="MeTrfase_D12"/>
</dbReference>
<dbReference type="GO" id="GO:0043565">
    <property type="term" value="F:sequence-specific DNA binding"/>
    <property type="evidence" value="ECO:0007669"/>
    <property type="project" value="TreeGrafter"/>
</dbReference>
<dbReference type="STRING" id="632292.Calhy_0409"/>
<keyword evidence="3 7" id="KW-0489">Methyltransferase</keyword>
<evidence type="ECO:0000256" key="5">
    <source>
        <dbReference type="ARBA" id="ARBA00022691"/>
    </source>
</evidence>
<dbReference type="REBASE" id="28847">
    <property type="entry name" value="M.Chy108I"/>
</dbReference>
<organism evidence="7 8">
    <name type="scientific">Caldicellulosiruptor hydrothermalis (strain DSM 18901 / VKM B-2411 / 108)</name>
    <dbReference type="NCBI Taxonomy" id="632292"/>
    <lineage>
        <taxon>Bacteria</taxon>
        <taxon>Bacillati</taxon>
        <taxon>Bacillota</taxon>
        <taxon>Bacillota incertae sedis</taxon>
        <taxon>Caldicellulosiruptorales</taxon>
        <taxon>Caldicellulosiruptoraceae</taxon>
        <taxon>Caldicellulosiruptor</taxon>
    </lineage>
</organism>
<keyword evidence="4 7" id="KW-0808">Transferase</keyword>